<reference evidence="4" key="1">
    <citation type="journal article" date="2019" name="Int. J. Syst. Evol. Microbiol.">
        <title>The Global Catalogue of Microorganisms (GCM) 10K type strain sequencing project: providing services to taxonomists for standard genome sequencing and annotation.</title>
        <authorList>
            <consortium name="The Broad Institute Genomics Platform"/>
            <consortium name="The Broad Institute Genome Sequencing Center for Infectious Disease"/>
            <person name="Wu L."/>
            <person name="Ma J."/>
        </authorList>
    </citation>
    <scope>NUCLEOTIDE SEQUENCE [LARGE SCALE GENOMIC DNA]</scope>
    <source>
        <strain evidence="4">CGMCC 1.15341</strain>
    </source>
</reference>
<dbReference type="Gene3D" id="3.20.20.150">
    <property type="entry name" value="Divalent-metal-dependent TIM barrel enzymes"/>
    <property type="match status" value="1"/>
</dbReference>
<dbReference type="InterPro" id="IPR007801">
    <property type="entry name" value="MbnB/TglH/ChrH"/>
</dbReference>
<dbReference type="NCBIfam" id="NF003818">
    <property type="entry name" value="PRK05409.1"/>
    <property type="match status" value="1"/>
</dbReference>
<protein>
    <recommendedName>
        <fullName evidence="1">UPF0276 protein GCM10011352_33360</fullName>
    </recommendedName>
</protein>
<dbReference type="Pfam" id="PF05114">
    <property type="entry name" value="MbnB_TglH_ChrH"/>
    <property type="match status" value="1"/>
</dbReference>
<gene>
    <name evidence="3" type="ORF">GCM10011352_33360</name>
</gene>
<dbReference type="SUPFAM" id="SSF51658">
    <property type="entry name" value="Xylose isomerase-like"/>
    <property type="match status" value="1"/>
</dbReference>
<dbReference type="RefSeq" id="WP_188750399.1">
    <property type="nucleotide sequence ID" value="NZ_BMIJ01000007.1"/>
</dbReference>
<proteinExistence type="inferred from homology"/>
<evidence type="ECO:0000313" key="4">
    <source>
        <dbReference type="Proteomes" id="UP000629025"/>
    </source>
</evidence>
<sequence>MKTQQVSVPAPSVAPTDRTAAHHSLAGSPRSGGLLHRGDLPRAGGIGLKPEHFIDLLESRPAIGFVEVHAENYMVPGGPYHHYLSQVHQHYALSVHGVGLSIGGDAPLDEAHLQRLVRLLDRHQPERFSEHLAWSSHGGRFFNDLLPLPYTEARLQRVCEHVDQVQQRLNRQILLENPATYIQFTASSIPETEFLSEVIARTGCGLLLDVNNVYVSCINHGLNSHDYIRALPCERVGEIHLAGFSRDQDAAGAPLLIDSHGSAVAEAVWQLYEFTLELTGPVATLIERDNNLPPLPILLAEALQAQTLLEKRIAAKQPVTESLS</sequence>
<keyword evidence="4" id="KW-1185">Reference proteome</keyword>
<evidence type="ECO:0000313" key="3">
    <source>
        <dbReference type="EMBL" id="GGC04505.1"/>
    </source>
</evidence>
<dbReference type="HAMAP" id="MF_00697">
    <property type="entry name" value="UPF0276"/>
    <property type="match status" value="1"/>
</dbReference>
<comment type="caution">
    <text evidence="3">The sequence shown here is derived from an EMBL/GenBank/DDBJ whole genome shotgun (WGS) entry which is preliminary data.</text>
</comment>
<accession>A0ABQ1KQE0</accession>
<dbReference type="InterPro" id="IPR036237">
    <property type="entry name" value="Xyl_isomerase-like_sf"/>
</dbReference>
<dbReference type="Proteomes" id="UP000629025">
    <property type="component" value="Unassembled WGS sequence"/>
</dbReference>
<dbReference type="PANTHER" id="PTHR42194">
    <property type="entry name" value="UPF0276 PROTEIN HI_1600"/>
    <property type="match status" value="1"/>
</dbReference>
<organism evidence="3 4">
    <name type="scientific">Marinobacterium zhoushanense</name>
    <dbReference type="NCBI Taxonomy" id="1679163"/>
    <lineage>
        <taxon>Bacteria</taxon>
        <taxon>Pseudomonadati</taxon>
        <taxon>Pseudomonadota</taxon>
        <taxon>Gammaproteobacteria</taxon>
        <taxon>Oceanospirillales</taxon>
        <taxon>Oceanospirillaceae</taxon>
        <taxon>Marinobacterium</taxon>
    </lineage>
</organism>
<dbReference type="EMBL" id="BMIJ01000007">
    <property type="protein sequence ID" value="GGC04505.1"/>
    <property type="molecule type" value="Genomic_DNA"/>
</dbReference>
<dbReference type="PANTHER" id="PTHR42194:SF1">
    <property type="entry name" value="UPF0276 PROTEIN HI_1600"/>
    <property type="match status" value="1"/>
</dbReference>
<evidence type="ECO:0000256" key="1">
    <source>
        <dbReference type="HAMAP-Rule" id="MF_00697"/>
    </source>
</evidence>
<comment type="similarity">
    <text evidence="1">Belongs to the UPF0276 family.</text>
</comment>
<feature type="region of interest" description="Disordered" evidence="2">
    <location>
        <begin position="1"/>
        <end position="38"/>
    </location>
</feature>
<name>A0ABQ1KQE0_9GAMM</name>
<evidence type="ECO:0000256" key="2">
    <source>
        <dbReference type="SAM" id="MobiDB-lite"/>
    </source>
</evidence>